<reference evidence="3 4" key="1">
    <citation type="submission" date="2020-12" db="EMBL/GenBank/DDBJ databases">
        <title>Salegentibacter orientalis sp. nov., isolated from costal sediment.</title>
        <authorList>
            <person name="Lian F.-B."/>
        </authorList>
    </citation>
    <scope>NUCLEOTIDE SEQUENCE [LARGE SCALE GENOMIC DNA]</scope>
    <source>
        <strain evidence="3 4">F60176</strain>
    </source>
</reference>
<dbReference type="Proteomes" id="UP000635665">
    <property type="component" value="Unassembled WGS sequence"/>
</dbReference>
<dbReference type="NCBIfam" id="TIGR04183">
    <property type="entry name" value="Por_Secre_tail"/>
    <property type="match status" value="1"/>
</dbReference>
<name>A0ABS0TEU1_9FLAO</name>
<feature type="domain" description="Ig-like" evidence="2">
    <location>
        <begin position="1360"/>
        <end position="1439"/>
    </location>
</feature>
<evidence type="ECO:0000259" key="2">
    <source>
        <dbReference type="PROSITE" id="PS50835"/>
    </source>
</evidence>
<dbReference type="RefSeq" id="WP_198638178.1">
    <property type="nucleotide sequence ID" value="NZ_JAEHNY010000004.1"/>
</dbReference>
<comment type="caution">
    <text evidence="3">The sequence shown here is derived from an EMBL/GenBank/DDBJ whole genome shotgun (WGS) entry which is preliminary data.</text>
</comment>
<dbReference type="InterPro" id="IPR026444">
    <property type="entry name" value="Secre_tail"/>
</dbReference>
<gene>
    <name evidence="3" type="ORF">I6U50_05975</name>
</gene>
<dbReference type="InterPro" id="IPR036179">
    <property type="entry name" value="Ig-like_dom_sf"/>
</dbReference>
<dbReference type="InterPro" id="IPR007110">
    <property type="entry name" value="Ig-like_dom"/>
</dbReference>
<dbReference type="SUPFAM" id="SSF49899">
    <property type="entry name" value="Concanavalin A-like lectins/glucanases"/>
    <property type="match status" value="1"/>
</dbReference>
<evidence type="ECO:0000256" key="1">
    <source>
        <dbReference type="ARBA" id="ARBA00022729"/>
    </source>
</evidence>
<sequence length="3242" mass="347067">MGGKLLSYLLLIFSIFFFSENGFSQACPGSVSISVAEGRTICENTQVTFNSSVTGGTGLIYQWQINQTNVGTGQASFSTSTLQDNDEVRLIVTSTDDANCEIITQPIEMTVNSTREGSVTIKADANPVCPGEAINFSIVSITEAGTNPVYDWRVNNSSAGNSASFGAVLSAGDQVQLFVTSSNPCTADFFSNQITISEKPSSPDTPGTITGENLVCPGVSETYSINPVNNAISYQWELPGGWSGSSSSTSITLTTGTNTGTIKVIAIGECGNTEQSITVNVEQGTPAQPTAISGNSTVCPNTSETYSIAAVDDATEYVWNFPSAWNIPEQTTTTPETSITTGNSGTGNITVAARNSCGTSSTQNLAVSVKPGTPGQPGIISGNTSVCPNTSETYSITAINDATEYVWNFPTGWNISEQITTSPQISITTGTTGNGNITVAARNSCGTSGTQNLAVEVKNAAPTSVGPINITYSNSNNVICPGDQIELSVTQLPEAEAYTWSIPSGWSFIGDQTGNSITVNAGNYGQNGNVSVIPENSCGQGSASTLNLNIDEPAPEIGSAVINGPEVVCSSSTQLEYSIPIINHATSYEWSLPSGWSVTSGANTNIIQVNASETSGNIEVFATNNCGESSIISKYVQSVTAAPTKPLAITSSLPSTAICPPLNNVEFSIPSVSNASEYLWTLPNGWEIINGTGTTNITVNITANANYSANESVSVQALNICGASASETITGIAIDEYVITDLGEDMVLCSLNNTVTIDAYVAFGSKNAKLKIDRIETSSGALITPPTGKVNNFIIEYIPTAADISNGQVSISLTTEKPGGACNAGEDEMTIFFKEDPQASFTTTSQDICENTSTQISLTGTPGTRITYTENGTSKAIDLDSSGEASIITNNLTSSTTFQLISAQYLEEPLCEKSLSGTHEIVVNPVPYAELVYPQTSFCEDDTESKQVTLENEVGATANGSFSASPSGLIINATTGAIDPGSSNPGDYVVTYTIPASLGCESLELSTNISITAVPTASLSYENNAFCTSDTANKPVTLSGTGNYENGTFSAGTGLQIDAGTGTITPSNSDPGTYTITYTTPAGGGCNTYEYSTEITITEVPNPTITYAATEFCNSQTTPIEVVLTGNSNSLGGTYTSQAGLDINPTSGAVNPQNSTPGTYTISYETNAVNGCLPVSTETTLTITALPYTEISYNGPFCTSETEIKEVIFNNMLGNYQGGTFSANSTGLSINSQTGAIDPSQSQPGEYIVEYLIAAKAGCEAVNFNTTVNITEVPYANFNYDNAALCNSETQDQAVVFTETPGEYQNGTFSGTTGLAIDSNGTINPAASTPGPHTVTYTIAAANSCEQVQESLDIVIAKKPEITSQPFNVGVCSTQPSELSVTATGDNLQYQWYQDGTPVSGATSATLSFSNTTSVHAGEYYVVVTGATSCSTVTSNTVSINVDEDIFIQEPVSEVPICGDGFSEANMQFIASANGAPLTFTWYKGNTPVNESDPNISITISEQNGTYTGILEIINVTTAYNGDYFVEIQGPSEFTCATAVSNPFQLRLNEIPEPPTVQDFEYCQFEDAPALTVVNGSKLTWYASESGNDAFAAPPVPNTNTPGETIYWVTQTPDVCESERVAVSVNIKEKPLTPETTALLEYCEGETANALEASSTNGAILNWYDKDNNALAAAPTPATTTPGTYLYYVSQSLDACESDKVEITVIIHELPEVSISTSDTIVCASEPVNLSATGANTYIWLNEANEEIGNTASININPETSTSYTVIGTGTGNCATEAEITIIVDQPSNAGTISGATSVCTGNNSGEISVTGITGEVVRWEYSEDNEVTWQTIDQEASEISTSYTYENLSLSTSFRAVVKNGVCDEDISESVNIQVDEYPVGGELNFRGYDRLYTTCQNPDFVEDLILSGHTGEVVAWKYRTAQGSFKTIAGETGTSLPAAVIGSLLSNETLIFQAEIINGACNDPVNSQTAILSVISSNIEPAPVSVSENLICLGEEVTLTADSGYQSGDGVNDSGNFDNASIDQHGWRVINTNGIEENFETSASNVRPNVWKRVTPREFITTNLTSPYNTSLQLFDHGLTDQNKGFAIVSGNNSSTLETNVFALDGMDSGILTFDQAYNLTPGASIEVLISTNGGAAGSYTQLYSNNNDPSSGNYTDFASGTPISRPENKIEIDLGNYIGQNNLRIMFRFTGARDGDVWAVDNIILPDGPQDVGVIWEDTTNPETPVVIGTNFSEQWTPTEIGWNVSVITTTLEYTGGSCPTARNDEEIKVFVFDQYTTSVTVETINCGSYSAQLTAAVSSVTQGIITSYPTKDGYIGKWKVEGPDENFEFYNVDPNNTSNPVNNPNAIFTSNSQSTENYTFRWILEPTETDENGNLIENQNCLPIYEPLEIAFEPCIALDFDGLDDYVDLGETYIGNYSLEAWIRPQSLQGTILSGPNFEINMEDLPAGIMPNTRWYHIAVANNRLYIDGIDIGNFNPGSSGARTLIGARWNNGAAENHFEGWIEEVRIWSTNLSINQIRFMMNQRLYNNGTQMGVEIPMNVPGGLRFSNLAGYYQLLADPVLLTDGTTDDLANSSIPGRLVNMETLQENTAPLPYTSRIDGQTWGTDNTWTQFDVWDAPNSTGINGNPINWNIVRTSHDIDSGNKDITVLGLKSEVGTLDIFNPSGPHNETNSGQYIRVSHYLKLDGIIDLTGESQLVQDIGSIVDAGSSGYLERDQQGTANSYNYNYWSFPVSAGASNSGGSIKAILKDGTDSNNAQNISFAYDHTYADNYNYATGPKRISAYWLFKFFGTANIYAEWQWIGENGQLNAGDGFTMKGTSGAVSLSTPQNYIFRGLPNNGPVGGVSIGANQNRLIGNPYPSALDAKQFILDNLDKNVVPNATNTQNIFNGALYFWDHFGDENTHILREYIGGYATINLSGAVQSASSVDERINNDGSVGNKKPGQFVPVGQGFFINTVLDPAIANGITISGGTINYNNGQRAFVTEIDPKDSQFLKPIYPTKEKNKLTKKDTRYKIRLNFLSPLGYQRQILVTADANTTNGFDLGYDALLIDDIPEDMYWLIQDNEFVIQAVPNFNIDQVLPLGIKIKKEGEFSIEIGELENYPDSQSVFLKDKLSDSIHDLRTGAYLASSTPGIFKDRLEIIFKGKEDSENPSNPSITTNLDFGYNHNTRELKIYNPDLIDISEVLLFDLRGKLIQGFKNIPNEKQHTITIKPMHSSIYIVKLVTENGNRNKKFIME</sequence>
<dbReference type="SUPFAM" id="SSF48726">
    <property type="entry name" value="Immunoglobulin"/>
    <property type="match status" value="1"/>
</dbReference>
<accession>A0ABS0TEU1</accession>
<keyword evidence="1" id="KW-0732">Signal</keyword>
<dbReference type="InterPro" id="IPR013320">
    <property type="entry name" value="ConA-like_dom_sf"/>
</dbReference>
<evidence type="ECO:0000313" key="3">
    <source>
        <dbReference type="EMBL" id="MBI6119566.1"/>
    </source>
</evidence>
<dbReference type="EMBL" id="JAEHNY010000004">
    <property type="protein sequence ID" value="MBI6119566.1"/>
    <property type="molecule type" value="Genomic_DNA"/>
</dbReference>
<dbReference type="PROSITE" id="PS50835">
    <property type="entry name" value="IG_LIKE"/>
    <property type="match status" value="1"/>
</dbReference>
<dbReference type="Gene3D" id="2.60.120.200">
    <property type="match status" value="1"/>
</dbReference>
<keyword evidence="4" id="KW-1185">Reference proteome</keyword>
<evidence type="ECO:0000313" key="4">
    <source>
        <dbReference type="Proteomes" id="UP000635665"/>
    </source>
</evidence>
<dbReference type="InterPro" id="IPR045829">
    <property type="entry name" value="PKD_6"/>
</dbReference>
<proteinExistence type="predicted"/>
<protein>
    <submittedName>
        <fullName evidence="3">T9SS type A sorting domain-containing protein</fullName>
    </submittedName>
</protein>
<dbReference type="Pfam" id="PF19408">
    <property type="entry name" value="PKD_6"/>
    <property type="match status" value="6"/>
</dbReference>
<dbReference type="Gene3D" id="2.60.40.10">
    <property type="entry name" value="Immunoglobulins"/>
    <property type="match status" value="2"/>
</dbReference>
<organism evidence="3 4">
    <name type="scientific">Salegentibacter maritimus</name>
    <dbReference type="NCBI Taxonomy" id="2794347"/>
    <lineage>
        <taxon>Bacteria</taxon>
        <taxon>Pseudomonadati</taxon>
        <taxon>Bacteroidota</taxon>
        <taxon>Flavobacteriia</taxon>
        <taxon>Flavobacteriales</taxon>
        <taxon>Flavobacteriaceae</taxon>
        <taxon>Salegentibacter</taxon>
    </lineage>
</organism>
<dbReference type="InterPro" id="IPR013783">
    <property type="entry name" value="Ig-like_fold"/>
</dbReference>